<dbReference type="Gene3D" id="1.10.530.10">
    <property type="match status" value="1"/>
</dbReference>
<dbReference type="CDD" id="cd00254">
    <property type="entry name" value="LT-like"/>
    <property type="match status" value="1"/>
</dbReference>
<dbReference type="SUPFAM" id="SSF53955">
    <property type="entry name" value="Lysozyme-like"/>
    <property type="match status" value="1"/>
</dbReference>
<dbReference type="InterPro" id="IPR008258">
    <property type="entry name" value="Transglycosylase_SLT_dom_1"/>
</dbReference>
<evidence type="ECO:0000313" key="4">
    <source>
        <dbReference type="Proteomes" id="UP000198734"/>
    </source>
</evidence>
<gene>
    <name evidence="3" type="ORF">SAMN05421670_1461</name>
</gene>
<dbReference type="InterPro" id="IPR000189">
    <property type="entry name" value="Transglyc_AS"/>
</dbReference>
<name>A0A1I5WUZ1_9BACI</name>
<comment type="similarity">
    <text evidence="1">Belongs to the transglycosylase Slt family.</text>
</comment>
<sequence>MIPLDIQSLKVLMEINAMQTLGSVQSSQNDSSNPSLFSDMLGQVLQASTGSQTNEDISSLLYSGKSPVFVPSSVNSAQSNLADLISSYSTPTTNGTDYDEIIKRAAEKYNVPEKLISSIIKQESNFNPSATSSAGASGLMQLMPGTAKYLGVTNSLDPEQNIMGGAKYISQMLTKFDGNIETALAAYNAGPGAVKKYDGIPPYKETQNYVQKVMNNFHA</sequence>
<dbReference type="EMBL" id="FOXU01000001">
    <property type="protein sequence ID" value="SFQ23615.1"/>
    <property type="molecule type" value="Genomic_DNA"/>
</dbReference>
<dbReference type="Proteomes" id="UP000198734">
    <property type="component" value="Unassembled WGS sequence"/>
</dbReference>
<dbReference type="GO" id="GO:0008933">
    <property type="term" value="F:peptidoglycan lytic transglycosylase activity"/>
    <property type="evidence" value="ECO:0007669"/>
    <property type="project" value="InterPro"/>
</dbReference>
<evidence type="ECO:0000259" key="2">
    <source>
        <dbReference type="Pfam" id="PF01464"/>
    </source>
</evidence>
<protein>
    <submittedName>
        <fullName evidence="3">Transglycosylase SLT domain-containing protein</fullName>
    </submittedName>
</protein>
<evidence type="ECO:0000313" key="3">
    <source>
        <dbReference type="EMBL" id="SFQ23615.1"/>
    </source>
</evidence>
<accession>A0A1I5WUZ1</accession>
<dbReference type="InterPro" id="IPR023346">
    <property type="entry name" value="Lysozyme-like_dom_sf"/>
</dbReference>
<dbReference type="AlphaFoldDB" id="A0A1I5WUZ1"/>
<dbReference type="Pfam" id="PF01464">
    <property type="entry name" value="SLT"/>
    <property type="match status" value="1"/>
</dbReference>
<keyword evidence="4" id="KW-1185">Reference proteome</keyword>
<dbReference type="PANTHER" id="PTHR37423:SF2">
    <property type="entry name" value="MEMBRANE-BOUND LYTIC MUREIN TRANSGLYCOSYLASE C"/>
    <property type="match status" value="1"/>
</dbReference>
<proteinExistence type="inferred from homology"/>
<dbReference type="STRING" id="126156.SAMN05421670_1461"/>
<feature type="domain" description="Transglycosylase SLT" evidence="2">
    <location>
        <begin position="101"/>
        <end position="208"/>
    </location>
</feature>
<dbReference type="GO" id="GO:0000270">
    <property type="term" value="P:peptidoglycan metabolic process"/>
    <property type="evidence" value="ECO:0007669"/>
    <property type="project" value="InterPro"/>
</dbReference>
<dbReference type="PANTHER" id="PTHR37423">
    <property type="entry name" value="SOLUBLE LYTIC MUREIN TRANSGLYCOSYLASE-RELATED"/>
    <property type="match status" value="1"/>
</dbReference>
<reference evidence="4" key="1">
    <citation type="submission" date="2016-10" db="EMBL/GenBank/DDBJ databases">
        <authorList>
            <person name="Varghese N."/>
            <person name="Submissions S."/>
        </authorList>
    </citation>
    <scope>NUCLEOTIDE SEQUENCE [LARGE SCALE GENOMIC DNA]</scope>
    <source>
        <strain evidence="4">DSM 11706</strain>
    </source>
</reference>
<organism evidence="3 4">
    <name type="scientific">Psychrobacillus psychrotolerans</name>
    <dbReference type="NCBI Taxonomy" id="126156"/>
    <lineage>
        <taxon>Bacteria</taxon>
        <taxon>Bacillati</taxon>
        <taxon>Bacillota</taxon>
        <taxon>Bacilli</taxon>
        <taxon>Bacillales</taxon>
        <taxon>Bacillaceae</taxon>
        <taxon>Psychrobacillus</taxon>
    </lineage>
</organism>
<evidence type="ECO:0000256" key="1">
    <source>
        <dbReference type="ARBA" id="ARBA00007734"/>
    </source>
</evidence>
<dbReference type="PROSITE" id="PS00922">
    <property type="entry name" value="TRANSGLYCOSYLASE"/>
    <property type="match status" value="1"/>
</dbReference>
<dbReference type="GO" id="GO:0016020">
    <property type="term" value="C:membrane"/>
    <property type="evidence" value="ECO:0007669"/>
    <property type="project" value="InterPro"/>
</dbReference>